<dbReference type="OrthoDB" id="447103at2759"/>
<gene>
    <name evidence="3" type="ORF">DACRYDRAFT_76244</name>
</gene>
<dbReference type="SUPFAM" id="SSF48371">
    <property type="entry name" value="ARM repeat"/>
    <property type="match status" value="1"/>
</dbReference>
<dbReference type="RefSeq" id="XP_040630860.1">
    <property type="nucleotide sequence ID" value="XM_040776192.1"/>
</dbReference>
<dbReference type="SUPFAM" id="SSF56112">
    <property type="entry name" value="Protein kinase-like (PK-like)"/>
    <property type="match status" value="1"/>
</dbReference>
<feature type="compositionally biased region" description="Basic and acidic residues" evidence="1">
    <location>
        <begin position="854"/>
        <end position="871"/>
    </location>
</feature>
<organism evidence="3 4">
    <name type="scientific">Dacryopinax primogenitus (strain DJM 731)</name>
    <name type="common">Brown rot fungus</name>
    <dbReference type="NCBI Taxonomy" id="1858805"/>
    <lineage>
        <taxon>Eukaryota</taxon>
        <taxon>Fungi</taxon>
        <taxon>Dikarya</taxon>
        <taxon>Basidiomycota</taxon>
        <taxon>Agaricomycotina</taxon>
        <taxon>Dacrymycetes</taxon>
        <taxon>Dacrymycetales</taxon>
        <taxon>Dacrymycetaceae</taxon>
        <taxon>Dacryopinax</taxon>
    </lineage>
</organism>
<proteinExistence type="predicted"/>
<dbReference type="OMA" id="NDTSWAG"/>
<feature type="compositionally biased region" description="Pro residues" evidence="1">
    <location>
        <begin position="793"/>
        <end position="808"/>
    </location>
</feature>
<dbReference type="PANTHER" id="PTHR12984">
    <property type="entry name" value="SCY1-RELATED S/T PROTEIN KINASE-LIKE"/>
    <property type="match status" value="1"/>
</dbReference>
<evidence type="ECO:0000259" key="2">
    <source>
        <dbReference type="PROSITE" id="PS50011"/>
    </source>
</evidence>
<evidence type="ECO:0000313" key="4">
    <source>
        <dbReference type="Proteomes" id="UP000030653"/>
    </source>
</evidence>
<dbReference type="STRING" id="1858805.M5G148"/>
<dbReference type="PANTHER" id="PTHR12984:SF3">
    <property type="entry name" value="N-TERMINAL KINASE-LIKE PROTEIN"/>
    <property type="match status" value="1"/>
</dbReference>
<dbReference type="Gene3D" id="1.25.10.10">
    <property type="entry name" value="Leucine-rich Repeat Variant"/>
    <property type="match status" value="1"/>
</dbReference>
<dbReference type="InterPro" id="IPR011989">
    <property type="entry name" value="ARM-like"/>
</dbReference>
<evidence type="ECO:0000313" key="3">
    <source>
        <dbReference type="EMBL" id="EJU03966.1"/>
    </source>
</evidence>
<dbReference type="InterPro" id="IPR011009">
    <property type="entry name" value="Kinase-like_dom_sf"/>
</dbReference>
<accession>M5G148</accession>
<dbReference type="GO" id="GO:0004672">
    <property type="term" value="F:protein kinase activity"/>
    <property type="evidence" value="ECO:0007669"/>
    <property type="project" value="InterPro"/>
</dbReference>
<feature type="region of interest" description="Disordered" evidence="1">
    <location>
        <begin position="654"/>
        <end position="700"/>
    </location>
</feature>
<dbReference type="GO" id="GO:0005524">
    <property type="term" value="F:ATP binding"/>
    <property type="evidence" value="ECO:0007669"/>
    <property type="project" value="InterPro"/>
</dbReference>
<dbReference type="Proteomes" id="UP000030653">
    <property type="component" value="Unassembled WGS sequence"/>
</dbReference>
<dbReference type="GeneID" id="63691254"/>
<feature type="region of interest" description="Disordered" evidence="1">
    <location>
        <begin position="853"/>
        <end position="882"/>
    </location>
</feature>
<dbReference type="AlphaFoldDB" id="M5G148"/>
<keyword evidence="4" id="KW-1185">Reference proteome</keyword>
<dbReference type="GO" id="GO:0005737">
    <property type="term" value="C:cytoplasm"/>
    <property type="evidence" value="ECO:0007669"/>
    <property type="project" value="TreeGrafter"/>
</dbReference>
<name>M5G148_DACPD</name>
<dbReference type="InterPro" id="IPR016024">
    <property type="entry name" value="ARM-type_fold"/>
</dbReference>
<reference evidence="3 4" key="1">
    <citation type="journal article" date="2012" name="Science">
        <title>The Paleozoic origin of enzymatic lignin decomposition reconstructed from 31 fungal genomes.</title>
        <authorList>
            <person name="Floudas D."/>
            <person name="Binder M."/>
            <person name="Riley R."/>
            <person name="Barry K."/>
            <person name="Blanchette R.A."/>
            <person name="Henrissat B."/>
            <person name="Martinez A.T."/>
            <person name="Otillar R."/>
            <person name="Spatafora J.W."/>
            <person name="Yadav J.S."/>
            <person name="Aerts A."/>
            <person name="Benoit I."/>
            <person name="Boyd A."/>
            <person name="Carlson A."/>
            <person name="Copeland A."/>
            <person name="Coutinho P.M."/>
            <person name="de Vries R.P."/>
            <person name="Ferreira P."/>
            <person name="Findley K."/>
            <person name="Foster B."/>
            <person name="Gaskell J."/>
            <person name="Glotzer D."/>
            <person name="Gorecki P."/>
            <person name="Heitman J."/>
            <person name="Hesse C."/>
            <person name="Hori C."/>
            <person name="Igarashi K."/>
            <person name="Jurgens J.A."/>
            <person name="Kallen N."/>
            <person name="Kersten P."/>
            <person name="Kohler A."/>
            <person name="Kuees U."/>
            <person name="Kumar T.K.A."/>
            <person name="Kuo A."/>
            <person name="LaButti K."/>
            <person name="Larrondo L.F."/>
            <person name="Lindquist E."/>
            <person name="Ling A."/>
            <person name="Lombard V."/>
            <person name="Lucas S."/>
            <person name="Lundell T."/>
            <person name="Martin R."/>
            <person name="McLaughlin D.J."/>
            <person name="Morgenstern I."/>
            <person name="Morin E."/>
            <person name="Murat C."/>
            <person name="Nagy L.G."/>
            <person name="Nolan M."/>
            <person name="Ohm R.A."/>
            <person name="Patyshakuliyeva A."/>
            <person name="Rokas A."/>
            <person name="Ruiz-Duenas F.J."/>
            <person name="Sabat G."/>
            <person name="Salamov A."/>
            <person name="Samejima M."/>
            <person name="Schmutz J."/>
            <person name="Slot J.C."/>
            <person name="St John F."/>
            <person name="Stenlid J."/>
            <person name="Sun H."/>
            <person name="Sun S."/>
            <person name="Syed K."/>
            <person name="Tsang A."/>
            <person name="Wiebenga A."/>
            <person name="Young D."/>
            <person name="Pisabarro A."/>
            <person name="Eastwood D.C."/>
            <person name="Martin F."/>
            <person name="Cullen D."/>
            <person name="Grigoriev I.V."/>
            <person name="Hibbett D.S."/>
        </authorList>
    </citation>
    <scope>NUCLEOTIDE SEQUENCE [LARGE SCALE GENOMIC DNA]</scope>
    <source>
        <strain evidence="3 4">DJM-731 SS1</strain>
    </source>
</reference>
<protein>
    <submittedName>
        <fullName evidence="3">ARM repeat-containing protein</fullName>
    </submittedName>
</protein>
<dbReference type="Gene3D" id="1.10.510.10">
    <property type="entry name" value="Transferase(Phosphotransferase) domain 1"/>
    <property type="match status" value="1"/>
</dbReference>
<dbReference type="InterPro" id="IPR000719">
    <property type="entry name" value="Prot_kinase_dom"/>
</dbReference>
<dbReference type="HOGENOM" id="CLU_010392_1_0_1"/>
<dbReference type="GO" id="GO:0006409">
    <property type="term" value="P:tRNA export from nucleus"/>
    <property type="evidence" value="ECO:0007669"/>
    <property type="project" value="TreeGrafter"/>
</dbReference>
<dbReference type="PROSITE" id="PS50011">
    <property type="entry name" value="PROTEIN_KINASE_DOM"/>
    <property type="match status" value="1"/>
</dbReference>
<evidence type="ECO:0000256" key="1">
    <source>
        <dbReference type="SAM" id="MobiDB-lite"/>
    </source>
</evidence>
<sequence>MDYLRSIGSAAASAVLQKSGIAFPFSLGDKIGAFDGKTIWTLHDAVKRDDSSLVSVFIFDSNVGNRRSLMPLAKNALRKLRTIRHPDVLKFIDVVETDTTIHIVTERVTPLRVAAEQWTGKGKEREDWAVWGMHRVCVALAFINDAGGSAHGNVRTDSVFVSTTGEWKLGGFEVLSQPKDDQAVLYTVGGLVPDSGTYASPEVKKSGWSALKELDTSVADSYALGLLIHTTFNPQMPMPPTTIAPHPPPQPSSRGAIPTSIFPSFKRLLNPSAKHRMTVGAFLEVGMGGTTSEGSGFFSNNVLVKTCAGLENFALGSDADKQAMIRTLRDSANSFPPSFTAYKLLPSLLSALEFAGSTASAVLPLVFQFGKNVPPAEYQSQIVGPVVKLYASPDRGMRLALLEHLEEYADKLEQKQVVNQIWPNLQTGFTDTVAIIREATVRSIILIAPKLSDRILNNELLRQLAKTQMDPEASIRTNTVILIGRLAPQLSKVTKQKMLVPAFARSLKDAFVHARVAGLMAFMATADMFSPDEQAQRVLPVVCGSMVDKEKLVRDQAFKAVEMFVKLLESYATTLPDTVIRPESSASPNGIPNPSAVPATMQAQLVNSAAGAAGALAGWAMSSLSKQLSAADVKGSMGGSTLLLPAPPINGIALSPNGKPQVAQTLTGMPSAPQRPPPTPLTSASSSKGGMQLRSHTTSSDKMSALLAEVTDADEGDADGVNAWEGDLIDVNADADDWSAFEAAPVNRKDMDEDDGGWDQPAPEPAYRLSTVSSTANRTPGIQLSSTSRNAFTPPPARPPAPLAPKPVPVTSAAAPKFAPADTWGTFDDASSTPSRASTPVSAVVAAPSLAGMSKEEKAAELARRREERKQRIAQAKAQNAK</sequence>
<feature type="domain" description="Protein kinase" evidence="2">
    <location>
        <begin position="1"/>
        <end position="298"/>
    </location>
</feature>
<dbReference type="Gene3D" id="3.30.200.20">
    <property type="entry name" value="Phosphorylase Kinase, domain 1"/>
    <property type="match status" value="1"/>
</dbReference>
<dbReference type="InterPro" id="IPR051177">
    <property type="entry name" value="CIK-Related_Protein"/>
</dbReference>
<feature type="compositionally biased region" description="Polar residues" evidence="1">
    <location>
        <begin position="770"/>
        <end position="791"/>
    </location>
</feature>
<feature type="region of interest" description="Disordered" evidence="1">
    <location>
        <begin position="746"/>
        <end position="841"/>
    </location>
</feature>
<dbReference type="EMBL" id="JH795858">
    <property type="protein sequence ID" value="EJU03966.1"/>
    <property type="molecule type" value="Genomic_DNA"/>
</dbReference>